<keyword evidence="1" id="KW-0472">Membrane</keyword>
<dbReference type="Proteomes" id="UP000428333">
    <property type="component" value="Linkage Group LG12"/>
</dbReference>
<feature type="non-terminal residue" evidence="3">
    <location>
        <position position="1"/>
    </location>
</feature>
<feature type="domain" description="Late embryogenesis abundant protein LEA-2 subgroup" evidence="2">
    <location>
        <begin position="81"/>
        <end position="172"/>
    </location>
</feature>
<accession>A0A6A4KXQ2</accession>
<dbReference type="InterPro" id="IPR055301">
    <property type="entry name" value="Lea14-like_2"/>
</dbReference>
<evidence type="ECO:0000256" key="1">
    <source>
        <dbReference type="SAM" id="Phobius"/>
    </source>
</evidence>
<dbReference type="EMBL" id="QEFC01003509">
    <property type="protein sequence ID" value="KAE9447508.1"/>
    <property type="molecule type" value="Genomic_DNA"/>
</dbReference>
<dbReference type="Gene3D" id="2.60.40.1820">
    <property type="match status" value="1"/>
</dbReference>
<keyword evidence="1" id="KW-1133">Transmembrane helix</keyword>
<proteinExistence type="predicted"/>
<keyword evidence="1" id="KW-0812">Transmembrane</keyword>
<evidence type="ECO:0000313" key="4">
    <source>
        <dbReference type="Proteomes" id="UP000428333"/>
    </source>
</evidence>
<dbReference type="PANTHER" id="PTHR31852">
    <property type="entry name" value="LATE EMBRYOGENESIS ABUNDANT (LEA) HYDROXYPROLINE-RICH GLYCOPROTEIN FAMILY"/>
    <property type="match status" value="1"/>
</dbReference>
<dbReference type="OrthoDB" id="1929523at2759"/>
<comment type="caution">
    <text evidence="3">The sequence shown here is derived from an EMBL/GenBank/DDBJ whole genome shotgun (WGS) entry which is preliminary data.</text>
</comment>
<gene>
    <name evidence="3" type="ORF">C3L33_20590</name>
</gene>
<evidence type="ECO:0000313" key="3">
    <source>
        <dbReference type="EMBL" id="KAE9447508.1"/>
    </source>
</evidence>
<feature type="transmembrane region" description="Helical" evidence="1">
    <location>
        <begin position="20"/>
        <end position="43"/>
    </location>
</feature>
<dbReference type="Pfam" id="PF03168">
    <property type="entry name" value="LEA_2"/>
    <property type="match status" value="1"/>
</dbReference>
<dbReference type="AlphaFoldDB" id="A0A6A4KXQ2"/>
<reference evidence="3 4" key="1">
    <citation type="journal article" date="2019" name="Genome Biol. Evol.">
        <title>The Rhododendron genome and chromosomal organization provide insight into shared whole-genome duplications across the heath family (Ericaceae).</title>
        <authorList>
            <person name="Soza V.L."/>
            <person name="Lindsley D."/>
            <person name="Waalkes A."/>
            <person name="Ramage E."/>
            <person name="Patwardhan R.P."/>
            <person name="Burton J.N."/>
            <person name="Adey A."/>
            <person name="Kumar A."/>
            <person name="Qiu R."/>
            <person name="Shendure J."/>
            <person name="Hall B."/>
        </authorList>
    </citation>
    <scope>NUCLEOTIDE SEQUENCE [LARGE SCALE GENOMIC DNA]</scope>
    <source>
        <strain evidence="3">RSF 1966-606</strain>
    </source>
</reference>
<sequence length="230" mass="25236">MAPSPPPPPPQTSRKRRRNICLVVIAVILGLVLLMVILGLTVFKAKHPVTTVNSVALKDFDFSLNLAKLGVNLNVTLDVNLSIKNPNKVGFKYTNTSALLNYRGQVVGEAPLPASKIPSDQSVTMNLTLTVLADRLISNSNLYSDIISGTLPLSAFTRVAGKVYILKIIKIHVVSYTTCDINIDVLNRSKSRGRKAEDEIRAATIHKLEEVTEKLKKRTLSHIVCYSHSP</sequence>
<organism evidence="3 4">
    <name type="scientific">Rhododendron williamsianum</name>
    <dbReference type="NCBI Taxonomy" id="262921"/>
    <lineage>
        <taxon>Eukaryota</taxon>
        <taxon>Viridiplantae</taxon>
        <taxon>Streptophyta</taxon>
        <taxon>Embryophyta</taxon>
        <taxon>Tracheophyta</taxon>
        <taxon>Spermatophyta</taxon>
        <taxon>Magnoliopsida</taxon>
        <taxon>eudicotyledons</taxon>
        <taxon>Gunneridae</taxon>
        <taxon>Pentapetalae</taxon>
        <taxon>asterids</taxon>
        <taxon>Ericales</taxon>
        <taxon>Ericaceae</taxon>
        <taxon>Ericoideae</taxon>
        <taxon>Rhodoreae</taxon>
        <taxon>Rhododendron</taxon>
    </lineage>
</organism>
<evidence type="ECO:0000259" key="2">
    <source>
        <dbReference type="Pfam" id="PF03168"/>
    </source>
</evidence>
<keyword evidence="4" id="KW-1185">Reference proteome</keyword>
<dbReference type="SUPFAM" id="SSF117070">
    <property type="entry name" value="LEA14-like"/>
    <property type="match status" value="1"/>
</dbReference>
<protein>
    <recommendedName>
        <fullName evidence="2">Late embryogenesis abundant protein LEA-2 subgroup domain-containing protein</fullName>
    </recommendedName>
</protein>
<name>A0A6A4KXQ2_9ERIC</name>
<dbReference type="InterPro" id="IPR004864">
    <property type="entry name" value="LEA_2"/>
</dbReference>